<protein>
    <submittedName>
        <fullName evidence="3">Transposase</fullName>
    </submittedName>
</protein>
<sequence length="183" mass="20132">MRYLVTEGVHWASLPADDPKWRAVYRFFRRWRDNDLIKELYGQLRTMLRSRSHGGTGPGARGRSLPAQMPDAHGLQDLLRAGVDLPRLVETGVDYPTPHLITAVLTGLHLALRAGDSQTDPQCLSNSDLFFGGIHRNKRGRSLAAPAGLPANPVAGSRPNLASFPGGPRVSAERRHARTYVHS</sequence>
<comment type="caution">
    <text evidence="3">The sequence shown here is derived from an EMBL/GenBank/DDBJ whole genome shotgun (WGS) entry which is preliminary data.</text>
</comment>
<evidence type="ECO:0000256" key="1">
    <source>
        <dbReference type="SAM" id="MobiDB-lite"/>
    </source>
</evidence>
<feature type="region of interest" description="Disordered" evidence="1">
    <location>
        <begin position="154"/>
        <end position="183"/>
    </location>
</feature>
<dbReference type="Pfam" id="PF13340">
    <property type="entry name" value="DUF4096"/>
    <property type="match status" value="1"/>
</dbReference>
<dbReference type="RefSeq" id="WP_380531220.1">
    <property type="nucleotide sequence ID" value="NZ_JBHFAB010000002.1"/>
</dbReference>
<evidence type="ECO:0000313" key="4">
    <source>
        <dbReference type="Proteomes" id="UP001592531"/>
    </source>
</evidence>
<accession>A0ABV6VP17</accession>
<gene>
    <name evidence="3" type="ORF">ACEZDE_02120</name>
</gene>
<reference evidence="3 4" key="1">
    <citation type="submission" date="2024-09" db="EMBL/GenBank/DDBJ databases">
        <authorList>
            <person name="Lee S.D."/>
        </authorList>
    </citation>
    <scope>NUCLEOTIDE SEQUENCE [LARGE SCALE GENOMIC DNA]</scope>
    <source>
        <strain evidence="3 4">N8-3</strain>
    </source>
</reference>
<proteinExistence type="predicted"/>
<name>A0ABV6VP17_9ACTN</name>
<organism evidence="3 4">
    <name type="scientific">Streptacidiphilus cavernicola</name>
    <dbReference type="NCBI Taxonomy" id="3342716"/>
    <lineage>
        <taxon>Bacteria</taxon>
        <taxon>Bacillati</taxon>
        <taxon>Actinomycetota</taxon>
        <taxon>Actinomycetes</taxon>
        <taxon>Kitasatosporales</taxon>
        <taxon>Streptomycetaceae</taxon>
        <taxon>Streptacidiphilus</taxon>
    </lineage>
</organism>
<dbReference type="InterPro" id="IPR025161">
    <property type="entry name" value="IS402-like_dom"/>
</dbReference>
<dbReference type="EMBL" id="JBHFAB010000002">
    <property type="protein sequence ID" value="MFC1415448.1"/>
    <property type="molecule type" value="Genomic_DNA"/>
</dbReference>
<evidence type="ECO:0000313" key="3">
    <source>
        <dbReference type="EMBL" id="MFC1415448.1"/>
    </source>
</evidence>
<keyword evidence="4" id="KW-1185">Reference proteome</keyword>
<evidence type="ECO:0000259" key="2">
    <source>
        <dbReference type="Pfam" id="PF13340"/>
    </source>
</evidence>
<feature type="domain" description="Insertion element IS402-like" evidence="2">
    <location>
        <begin position="2"/>
        <end position="40"/>
    </location>
</feature>
<dbReference type="Proteomes" id="UP001592531">
    <property type="component" value="Unassembled WGS sequence"/>
</dbReference>